<keyword evidence="4" id="KW-1185">Reference proteome</keyword>
<feature type="transmembrane region" description="Helical" evidence="2">
    <location>
        <begin position="26"/>
        <end position="46"/>
    </location>
</feature>
<protein>
    <submittedName>
        <fullName evidence="3">Uncharacterized protein</fullName>
    </submittedName>
</protein>
<keyword evidence="2" id="KW-0472">Membrane</keyword>
<sequence length="83" mass="9004">MMLTQLAGVVLAEAAAHEEPWPLIAPPYVIGGSVLAILLLLMFVCVSFMNLGNRHDAVEATDDPHKQHTAKHMHHDGQASSDH</sequence>
<evidence type="ECO:0000256" key="2">
    <source>
        <dbReference type="SAM" id="Phobius"/>
    </source>
</evidence>
<evidence type="ECO:0000313" key="3">
    <source>
        <dbReference type="EMBL" id="PYI67540.1"/>
    </source>
</evidence>
<keyword evidence="2" id="KW-0812">Transmembrane</keyword>
<organism evidence="3 4">
    <name type="scientific">Arthrobacter livingstonensis</name>
    <dbReference type="NCBI Taxonomy" id="670078"/>
    <lineage>
        <taxon>Bacteria</taxon>
        <taxon>Bacillati</taxon>
        <taxon>Actinomycetota</taxon>
        <taxon>Actinomycetes</taxon>
        <taxon>Micrococcales</taxon>
        <taxon>Micrococcaceae</taxon>
        <taxon>Arthrobacter</taxon>
    </lineage>
</organism>
<dbReference type="Proteomes" id="UP000247832">
    <property type="component" value="Unassembled WGS sequence"/>
</dbReference>
<proteinExistence type="predicted"/>
<evidence type="ECO:0000313" key="4">
    <source>
        <dbReference type="Proteomes" id="UP000247832"/>
    </source>
</evidence>
<accession>A0A2V5LK09</accession>
<dbReference type="OrthoDB" id="4965501at2"/>
<dbReference type="EMBL" id="QJVD01000009">
    <property type="protein sequence ID" value="PYI67540.1"/>
    <property type="molecule type" value="Genomic_DNA"/>
</dbReference>
<reference evidence="3 4" key="1">
    <citation type="submission" date="2018-05" db="EMBL/GenBank/DDBJ databases">
        <title>Genetic diversity of glacier-inhabiting Cryobacterium bacteria in China and description of Cryobacterium mengkeensis sp. nov. and Arthrobacter glacialis sp. nov.</title>
        <authorList>
            <person name="Liu Q."/>
            <person name="Xin Y.-H."/>
        </authorList>
    </citation>
    <scope>NUCLEOTIDE SEQUENCE [LARGE SCALE GENOMIC DNA]</scope>
    <source>
        <strain evidence="3 4">LI2</strain>
    </source>
</reference>
<feature type="region of interest" description="Disordered" evidence="1">
    <location>
        <begin position="59"/>
        <end position="83"/>
    </location>
</feature>
<keyword evidence="2" id="KW-1133">Transmembrane helix</keyword>
<comment type="caution">
    <text evidence="3">The sequence shown here is derived from an EMBL/GenBank/DDBJ whole genome shotgun (WGS) entry which is preliminary data.</text>
</comment>
<evidence type="ECO:0000256" key="1">
    <source>
        <dbReference type="SAM" id="MobiDB-lite"/>
    </source>
</evidence>
<dbReference type="AlphaFoldDB" id="A0A2V5LK09"/>
<gene>
    <name evidence="3" type="ORF">CVV68_10455</name>
</gene>
<name>A0A2V5LK09_9MICC</name>